<dbReference type="AlphaFoldDB" id="A0AAV3XJE2"/>
<reference evidence="3" key="1">
    <citation type="submission" date="2019-10" db="EMBL/GenBank/DDBJ databases">
        <title>Draft genome sequece of Microseira wollei NIES-4236.</title>
        <authorList>
            <person name="Yamaguchi H."/>
            <person name="Suzuki S."/>
            <person name="Kawachi M."/>
        </authorList>
    </citation>
    <scope>NUCLEOTIDE SEQUENCE</scope>
    <source>
        <strain evidence="3">NIES-4236</strain>
    </source>
</reference>
<dbReference type="InterPro" id="IPR013321">
    <property type="entry name" value="Arc_rbn_hlx_hlx"/>
</dbReference>
<name>A0AAV3XJE2_9CYAN</name>
<dbReference type="Proteomes" id="UP001050975">
    <property type="component" value="Unassembled WGS sequence"/>
</dbReference>
<dbReference type="RefSeq" id="WP_226590336.1">
    <property type="nucleotide sequence ID" value="NZ_BLAY01000170.1"/>
</dbReference>
<proteinExistence type="predicted"/>
<feature type="domain" description="Ribbon-helix-helix protein CopG" evidence="2">
    <location>
        <begin position="22"/>
        <end position="56"/>
    </location>
</feature>
<dbReference type="Pfam" id="PF01402">
    <property type="entry name" value="RHH_1"/>
    <property type="match status" value="1"/>
</dbReference>
<sequence>MSKRGQKKQNQADRMAWGEAKERFSIMLTPTAAQKIDARAKALQLSRSEFLEQAARGIVSMSDSDLTNEDKENLAKLSEN</sequence>
<dbReference type="GO" id="GO:0006355">
    <property type="term" value="P:regulation of DNA-templated transcription"/>
    <property type="evidence" value="ECO:0007669"/>
    <property type="project" value="InterPro"/>
</dbReference>
<evidence type="ECO:0000256" key="1">
    <source>
        <dbReference type="SAM" id="MobiDB-lite"/>
    </source>
</evidence>
<evidence type="ECO:0000259" key="2">
    <source>
        <dbReference type="Pfam" id="PF01402"/>
    </source>
</evidence>
<evidence type="ECO:0000313" key="4">
    <source>
        <dbReference type="Proteomes" id="UP001050975"/>
    </source>
</evidence>
<keyword evidence="4" id="KW-1185">Reference proteome</keyword>
<organism evidence="3 4">
    <name type="scientific">Microseira wollei NIES-4236</name>
    <dbReference type="NCBI Taxonomy" id="2530354"/>
    <lineage>
        <taxon>Bacteria</taxon>
        <taxon>Bacillati</taxon>
        <taxon>Cyanobacteriota</taxon>
        <taxon>Cyanophyceae</taxon>
        <taxon>Oscillatoriophycideae</taxon>
        <taxon>Aerosakkonematales</taxon>
        <taxon>Aerosakkonemataceae</taxon>
        <taxon>Microseira</taxon>
    </lineage>
</organism>
<feature type="region of interest" description="Disordered" evidence="1">
    <location>
        <begin position="60"/>
        <end position="80"/>
    </location>
</feature>
<dbReference type="InterPro" id="IPR002145">
    <property type="entry name" value="CopG"/>
</dbReference>
<evidence type="ECO:0000313" key="3">
    <source>
        <dbReference type="EMBL" id="GET42574.1"/>
    </source>
</evidence>
<gene>
    <name evidence="3" type="ORF">MiSe_73920</name>
</gene>
<protein>
    <recommendedName>
        <fullName evidence="2">Ribbon-helix-helix protein CopG domain-containing protein</fullName>
    </recommendedName>
</protein>
<accession>A0AAV3XJE2</accession>
<comment type="caution">
    <text evidence="3">The sequence shown here is derived from an EMBL/GenBank/DDBJ whole genome shotgun (WGS) entry which is preliminary data.</text>
</comment>
<dbReference type="Gene3D" id="1.10.1220.10">
    <property type="entry name" value="Met repressor-like"/>
    <property type="match status" value="1"/>
</dbReference>
<feature type="compositionally biased region" description="Basic and acidic residues" evidence="1">
    <location>
        <begin position="68"/>
        <end position="80"/>
    </location>
</feature>
<dbReference type="EMBL" id="BLAY01000170">
    <property type="protein sequence ID" value="GET42574.1"/>
    <property type="molecule type" value="Genomic_DNA"/>
</dbReference>